<reference evidence="2" key="1">
    <citation type="submission" date="2022-10" db="EMBL/GenBank/DDBJ databases">
        <title>Whole-Genome Sequencing of Brachybacterium huguangmaarense BRM-3, Isolated from Betula schmidtii.</title>
        <authorList>
            <person name="Haam D."/>
        </authorList>
    </citation>
    <scope>NUCLEOTIDE SEQUENCE</scope>
    <source>
        <strain evidence="2">BRM-3</strain>
    </source>
</reference>
<dbReference type="Pfam" id="PF06013">
    <property type="entry name" value="WXG100"/>
    <property type="match status" value="1"/>
</dbReference>
<evidence type="ECO:0000256" key="1">
    <source>
        <dbReference type="SAM" id="Coils"/>
    </source>
</evidence>
<name>A0ABY6FXH1_9MICO</name>
<dbReference type="InterPro" id="IPR010310">
    <property type="entry name" value="T7SS_ESAT-6-like"/>
</dbReference>
<dbReference type="Proteomes" id="UP001164305">
    <property type="component" value="Chromosome"/>
</dbReference>
<protein>
    <submittedName>
        <fullName evidence="2">WXG100 family type VII secretion target</fullName>
    </submittedName>
</protein>
<evidence type="ECO:0000313" key="3">
    <source>
        <dbReference type="Proteomes" id="UP001164305"/>
    </source>
</evidence>
<organism evidence="2 3">
    <name type="scientific">Brachybacterium huguangmaarense</name>
    <dbReference type="NCBI Taxonomy" id="1652028"/>
    <lineage>
        <taxon>Bacteria</taxon>
        <taxon>Bacillati</taxon>
        <taxon>Actinomycetota</taxon>
        <taxon>Actinomycetes</taxon>
        <taxon>Micrococcales</taxon>
        <taxon>Dermabacteraceae</taxon>
        <taxon>Brachybacterium</taxon>
    </lineage>
</organism>
<sequence>MNTAAKGMSVDEVRRMARDLADAAEEIEQMRTELTTGLEEVDWTGPDADRFRGQWADEMAPALEDLSTAIAALSTTAETNAQEQESTSA</sequence>
<proteinExistence type="predicted"/>
<evidence type="ECO:0000313" key="2">
    <source>
        <dbReference type="EMBL" id="UYG15623.1"/>
    </source>
</evidence>
<dbReference type="InterPro" id="IPR036689">
    <property type="entry name" value="ESAT-6-like_sf"/>
</dbReference>
<feature type="coiled-coil region" evidence="1">
    <location>
        <begin position="10"/>
        <end position="40"/>
    </location>
</feature>
<gene>
    <name evidence="2" type="ORF">BRM3_08165</name>
</gene>
<dbReference type="EMBL" id="CP107020">
    <property type="protein sequence ID" value="UYG15623.1"/>
    <property type="molecule type" value="Genomic_DNA"/>
</dbReference>
<keyword evidence="1" id="KW-0175">Coiled coil</keyword>
<keyword evidence="3" id="KW-1185">Reference proteome</keyword>
<accession>A0ABY6FXH1</accession>
<dbReference type="RefSeq" id="WP_263592837.1">
    <property type="nucleotide sequence ID" value="NZ_CP107020.1"/>
</dbReference>
<dbReference type="Gene3D" id="1.10.287.1060">
    <property type="entry name" value="ESAT-6-like"/>
    <property type="match status" value="1"/>
</dbReference>
<dbReference type="SUPFAM" id="SSF140453">
    <property type="entry name" value="EsxAB dimer-like"/>
    <property type="match status" value="1"/>
</dbReference>